<sequence length="72" mass="7520">MGAALSVAQGLQVLGPVQLHLSLVCQLQDEGQTWSTGSSHQKLLNVWADRNGGSLEAAGIVSSQAAPHWQSV</sequence>
<organism evidence="1 2">
    <name type="scientific">Fukomys damarensis</name>
    <name type="common">Damaraland mole rat</name>
    <name type="synonym">Cryptomys damarensis</name>
    <dbReference type="NCBI Taxonomy" id="885580"/>
    <lineage>
        <taxon>Eukaryota</taxon>
        <taxon>Metazoa</taxon>
        <taxon>Chordata</taxon>
        <taxon>Craniata</taxon>
        <taxon>Vertebrata</taxon>
        <taxon>Euteleostomi</taxon>
        <taxon>Mammalia</taxon>
        <taxon>Eutheria</taxon>
        <taxon>Euarchontoglires</taxon>
        <taxon>Glires</taxon>
        <taxon>Rodentia</taxon>
        <taxon>Hystricomorpha</taxon>
        <taxon>Bathyergidae</taxon>
        <taxon>Fukomys</taxon>
    </lineage>
</organism>
<gene>
    <name evidence="1" type="ORF">H920_07321</name>
</gene>
<evidence type="ECO:0000313" key="2">
    <source>
        <dbReference type="Proteomes" id="UP000028990"/>
    </source>
</evidence>
<protein>
    <submittedName>
        <fullName evidence="1">Uncharacterized protein</fullName>
    </submittedName>
</protein>
<proteinExistence type="predicted"/>
<evidence type="ECO:0000313" key="1">
    <source>
        <dbReference type="EMBL" id="KFO31267.1"/>
    </source>
</evidence>
<dbReference type="AlphaFoldDB" id="A0A091DJM6"/>
<name>A0A091DJM6_FUKDA</name>
<accession>A0A091DJM6</accession>
<dbReference type="Proteomes" id="UP000028990">
    <property type="component" value="Unassembled WGS sequence"/>
</dbReference>
<reference evidence="1 2" key="1">
    <citation type="submission" date="2013-11" db="EMBL/GenBank/DDBJ databases">
        <title>The Damaraland mole rat (Fukomys damarensis) genome and evolution of African mole rats.</title>
        <authorList>
            <person name="Gladyshev V.N."/>
            <person name="Fang X."/>
        </authorList>
    </citation>
    <scope>NUCLEOTIDE SEQUENCE [LARGE SCALE GENOMIC DNA]</scope>
    <source>
        <tissue evidence="1">Liver</tissue>
    </source>
</reference>
<keyword evidence="2" id="KW-1185">Reference proteome</keyword>
<dbReference type="EMBL" id="KN122298">
    <property type="protein sequence ID" value="KFO31267.1"/>
    <property type="molecule type" value="Genomic_DNA"/>
</dbReference>